<keyword evidence="2" id="KW-1185">Reference proteome</keyword>
<dbReference type="EMBL" id="REGN01006673">
    <property type="protein sequence ID" value="RNA08653.1"/>
    <property type="molecule type" value="Genomic_DNA"/>
</dbReference>
<gene>
    <name evidence="1" type="ORF">BpHYR1_042211</name>
</gene>
<organism evidence="1 2">
    <name type="scientific">Brachionus plicatilis</name>
    <name type="common">Marine rotifer</name>
    <name type="synonym">Brachionus muelleri</name>
    <dbReference type="NCBI Taxonomy" id="10195"/>
    <lineage>
        <taxon>Eukaryota</taxon>
        <taxon>Metazoa</taxon>
        <taxon>Spiralia</taxon>
        <taxon>Gnathifera</taxon>
        <taxon>Rotifera</taxon>
        <taxon>Eurotatoria</taxon>
        <taxon>Monogononta</taxon>
        <taxon>Pseudotrocha</taxon>
        <taxon>Ploima</taxon>
        <taxon>Brachionidae</taxon>
        <taxon>Brachionus</taxon>
    </lineage>
</organism>
<dbReference type="AlphaFoldDB" id="A0A3M7QBE9"/>
<name>A0A3M7QBE9_BRAPC</name>
<protein>
    <submittedName>
        <fullName evidence="1">Uncharacterized protein</fullName>
    </submittedName>
</protein>
<proteinExistence type="predicted"/>
<evidence type="ECO:0000313" key="1">
    <source>
        <dbReference type="EMBL" id="RNA08653.1"/>
    </source>
</evidence>
<accession>A0A3M7QBE9</accession>
<reference evidence="1 2" key="1">
    <citation type="journal article" date="2018" name="Sci. Rep.">
        <title>Genomic signatures of local adaptation to the degree of environmental predictability in rotifers.</title>
        <authorList>
            <person name="Franch-Gras L."/>
            <person name="Hahn C."/>
            <person name="Garcia-Roger E.M."/>
            <person name="Carmona M.J."/>
            <person name="Serra M."/>
            <person name="Gomez A."/>
        </authorList>
    </citation>
    <scope>NUCLEOTIDE SEQUENCE [LARGE SCALE GENOMIC DNA]</scope>
    <source>
        <strain evidence="1">HYR1</strain>
    </source>
</reference>
<sequence length="117" mass="14118">MKLQKLNYSSIIKKISYPEFESILFCDMILHVTKKHANFIIKSKAKKSCDMIKIISTFFKEDPYLKKEKIEIYLRNARSNLLMFTKESVILYRDSKIQFETFHNYKIHKFKHPFCVL</sequence>
<evidence type="ECO:0000313" key="2">
    <source>
        <dbReference type="Proteomes" id="UP000276133"/>
    </source>
</evidence>
<dbReference type="Proteomes" id="UP000276133">
    <property type="component" value="Unassembled WGS sequence"/>
</dbReference>
<comment type="caution">
    <text evidence="1">The sequence shown here is derived from an EMBL/GenBank/DDBJ whole genome shotgun (WGS) entry which is preliminary data.</text>
</comment>